<name>A0A645B2C8_9ZZZZ</name>
<proteinExistence type="predicted"/>
<organism evidence="1">
    <name type="scientific">bioreactor metagenome</name>
    <dbReference type="NCBI Taxonomy" id="1076179"/>
    <lineage>
        <taxon>unclassified sequences</taxon>
        <taxon>metagenomes</taxon>
        <taxon>ecological metagenomes</taxon>
    </lineage>
</organism>
<dbReference type="AlphaFoldDB" id="A0A645B2C8"/>
<reference evidence="1" key="1">
    <citation type="submission" date="2019-08" db="EMBL/GenBank/DDBJ databases">
        <authorList>
            <person name="Kucharzyk K."/>
            <person name="Murdoch R.W."/>
            <person name="Higgins S."/>
            <person name="Loffler F."/>
        </authorList>
    </citation>
    <scope>NUCLEOTIDE SEQUENCE</scope>
</reference>
<gene>
    <name evidence="1" type="ORF">SDC9_106413</name>
</gene>
<comment type="caution">
    <text evidence="1">The sequence shown here is derived from an EMBL/GenBank/DDBJ whole genome shotgun (WGS) entry which is preliminary data.</text>
</comment>
<protein>
    <submittedName>
        <fullName evidence="1">Uncharacterized protein</fullName>
    </submittedName>
</protein>
<evidence type="ECO:0000313" key="1">
    <source>
        <dbReference type="EMBL" id="MPM59569.1"/>
    </source>
</evidence>
<dbReference type="EMBL" id="VSSQ01017357">
    <property type="protein sequence ID" value="MPM59569.1"/>
    <property type="molecule type" value="Genomic_DNA"/>
</dbReference>
<accession>A0A645B2C8</accession>
<sequence length="240" mass="26154">MDIGRPEFAIERIVLASPPECGNVVAQRVQPDIDHVFAVKIDRNPPREAGAAHAEIFQPRQEEVLQHLVGAAVGLDERRVVLDILDQAIGVLRKPEEIAFLLDQLDRPAAVGTNAARFFNLAVEPEAFAGCAIMPGVFRFIDVALIIKLLEHLLHGLDMIVIRGADEFIIGDVQELPEVLKPCDDMIHIRLRGYTGGLCLAFDLLAVLVRAGEEEGLVPALAVIARDGVCRDRAVSVANV</sequence>